<evidence type="ECO:0000313" key="3">
    <source>
        <dbReference type="Proteomes" id="UP000027265"/>
    </source>
</evidence>
<feature type="region of interest" description="Disordered" evidence="1">
    <location>
        <begin position="1"/>
        <end position="43"/>
    </location>
</feature>
<gene>
    <name evidence="2" type="ORF">JAAARDRAFT_421321</name>
</gene>
<dbReference type="Proteomes" id="UP000027265">
    <property type="component" value="Unassembled WGS sequence"/>
</dbReference>
<dbReference type="InParanoid" id="A0A067PFZ4"/>
<evidence type="ECO:0000313" key="2">
    <source>
        <dbReference type="EMBL" id="KDQ53714.1"/>
    </source>
</evidence>
<accession>A0A067PFZ4</accession>
<feature type="compositionally biased region" description="Polar residues" evidence="1">
    <location>
        <begin position="34"/>
        <end position="43"/>
    </location>
</feature>
<evidence type="ECO:0000256" key="1">
    <source>
        <dbReference type="SAM" id="MobiDB-lite"/>
    </source>
</evidence>
<name>A0A067PFZ4_9AGAM</name>
<dbReference type="HOGENOM" id="CLU_1289083_0_0_1"/>
<proteinExistence type="predicted"/>
<reference evidence="3" key="1">
    <citation type="journal article" date="2014" name="Proc. Natl. Acad. Sci. U.S.A.">
        <title>Extensive sampling of basidiomycete genomes demonstrates inadequacy of the white-rot/brown-rot paradigm for wood decay fungi.</title>
        <authorList>
            <person name="Riley R."/>
            <person name="Salamov A.A."/>
            <person name="Brown D.W."/>
            <person name="Nagy L.G."/>
            <person name="Floudas D."/>
            <person name="Held B.W."/>
            <person name="Levasseur A."/>
            <person name="Lombard V."/>
            <person name="Morin E."/>
            <person name="Otillar R."/>
            <person name="Lindquist E.A."/>
            <person name="Sun H."/>
            <person name="LaButti K.M."/>
            <person name="Schmutz J."/>
            <person name="Jabbour D."/>
            <person name="Luo H."/>
            <person name="Baker S.E."/>
            <person name="Pisabarro A.G."/>
            <person name="Walton J.D."/>
            <person name="Blanchette R.A."/>
            <person name="Henrissat B."/>
            <person name="Martin F."/>
            <person name="Cullen D."/>
            <person name="Hibbett D.S."/>
            <person name="Grigoriev I.V."/>
        </authorList>
    </citation>
    <scope>NUCLEOTIDE SEQUENCE [LARGE SCALE GENOMIC DNA]</scope>
    <source>
        <strain evidence="3">MUCL 33604</strain>
    </source>
</reference>
<organism evidence="2 3">
    <name type="scientific">Jaapia argillacea MUCL 33604</name>
    <dbReference type="NCBI Taxonomy" id="933084"/>
    <lineage>
        <taxon>Eukaryota</taxon>
        <taxon>Fungi</taxon>
        <taxon>Dikarya</taxon>
        <taxon>Basidiomycota</taxon>
        <taxon>Agaricomycotina</taxon>
        <taxon>Agaricomycetes</taxon>
        <taxon>Agaricomycetidae</taxon>
        <taxon>Jaapiales</taxon>
        <taxon>Jaapiaceae</taxon>
        <taxon>Jaapia</taxon>
    </lineage>
</organism>
<feature type="compositionally biased region" description="Basic and acidic residues" evidence="1">
    <location>
        <begin position="15"/>
        <end position="24"/>
    </location>
</feature>
<dbReference type="EMBL" id="KL197732">
    <property type="protein sequence ID" value="KDQ53714.1"/>
    <property type="molecule type" value="Genomic_DNA"/>
</dbReference>
<protein>
    <submittedName>
        <fullName evidence="2">Uncharacterized protein</fullName>
    </submittedName>
</protein>
<keyword evidence="3" id="KW-1185">Reference proteome</keyword>
<dbReference type="AlphaFoldDB" id="A0A067PFZ4"/>
<sequence length="214" mass="23805">MWNVGPTGSDPPSDSPRRSRHDNLETTPYKATIPESTNPTPGELVAQSQRYFDDNPSGGVTRLNLDSHIFSNETSSNVLPSGKLTSVPVQSFTPRLLQVSEHQLYFQRGVDALDALVQTYFHGVTFTSPPGGSFALGIVFDKPQLARELDLSSIFRNFPITTQEDFSAQSAITHPEWFDTAGASLDPTAAKPVRLRTFRFRCQITFSYDAHRRK</sequence>